<dbReference type="Gene3D" id="1.20.1420.30">
    <property type="entry name" value="NCX, central ion-binding region"/>
    <property type="match status" value="2"/>
</dbReference>
<keyword evidence="4 8" id="KW-0812">Transmembrane</keyword>
<dbReference type="GeneID" id="36570252"/>
<feature type="transmembrane region" description="Helical" evidence="8">
    <location>
        <begin position="134"/>
        <end position="154"/>
    </location>
</feature>
<dbReference type="InterPro" id="IPR004481">
    <property type="entry name" value="K/Na/Ca-exchanger"/>
</dbReference>
<keyword evidence="11" id="KW-1185">Reference proteome</keyword>
<feature type="domain" description="Sodium/calcium exchanger membrane region" evidence="9">
    <location>
        <begin position="11"/>
        <end position="146"/>
    </location>
</feature>
<feature type="domain" description="Sodium/calcium exchanger membrane region" evidence="9">
    <location>
        <begin position="224"/>
        <end position="360"/>
    </location>
</feature>
<dbReference type="AlphaFoldDB" id="A0A2T3BDH8"/>
<dbReference type="InterPro" id="IPR004837">
    <property type="entry name" value="NaCa_Exmemb"/>
</dbReference>
<evidence type="ECO:0000256" key="5">
    <source>
        <dbReference type="ARBA" id="ARBA00022989"/>
    </source>
</evidence>
<evidence type="ECO:0000313" key="10">
    <source>
        <dbReference type="EMBL" id="PSS27446.1"/>
    </source>
</evidence>
<feature type="transmembrane region" description="Helical" evidence="8">
    <location>
        <begin position="287"/>
        <end position="311"/>
    </location>
</feature>
<keyword evidence="3" id="KW-0813">Transport</keyword>
<keyword evidence="6 8" id="KW-0472">Membrane</keyword>
<evidence type="ECO:0000256" key="2">
    <source>
        <dbReference type="ARBA" id="ARBA00005364"/>
    </source>
</evidence>
<dbReference type="GO" id="GO:0005886">
    <property type="term" value="C:plasma membrane"/>
    <property type="evidence" value="ECO:0007669"/>
    <property type="project" value="TreeGrafter"/>
</dbReference>
<feature type="transmembrane region" description="Helical" evidence="8">
    <location>
        <begin position="248"/>
        <end position="267"/>
    </location>
</feature>
<evidence type="ECO:0000256" key="1">
    <source>
        <dbReference type="ARBA" id="ARBA00004141"/>
    </source>
</evidence>
<dbReference type="EMBL" id="KZ679006">
    <property type="protein sequence ID" value="PSS27446.1"/>
    <property type="molecule type" value="Genomic_DNA"/>
</dbReference>
<comment type="subcellular location">
    <subcellularLocation>
        <location evidence="1">Membrane</location>
        <topology evidence="1">Multi-pass membrane protein</topology>
    </subcellularLocation>
</comment>
<evidence type="ECO:0000256" key="4">
    <source>
        <dbReference type="ARBA" id="ARBA00022692"/>
    </source>
</evidence>
<evidence type="ECO:0000313" key="11">
    <source>
        <dbReference type="Proteomes" id="UP000241818"/>
    </source>
</evidence>
<evidence type="ECO:0000256" key="8">
    <source>
        <dbReference type="SAM" id="Phobius"/>
    </source>
</evidence>
<feature type="transmembrane region" description="Helical" evidence="8">
    <location>
        <begin position="323"/>
        <end position="341"/>
    </location>
</feature>
<feature type="transmembrane region" description="Helical" evidence="8">
    <location>
        <begin position="108"/>
        <end position="127"/>
    </location>
</feature>
<name>A0A2T3BDH8_AMORE</name>
<evidence type="ECO:0000256" key="3">
    <source>
        <dbReference type="ARBA" id="ARBA00022449"/>
    </source>
</evidence>
<protein>
    <recommendedName>
        <fullName evidence="9">Sodium/calcium exchanger membrane region domain-containing protein</fullName>
    </recommendedName>
</protein>
<reference evidence="10 11" key="1">
    <citation type="journal article" date="2018" name="New Phytol.">
        <title>Comparative genomics and transcriptomics depict ericoid mycorrhizal fungi as versatile saprotrophs and plant mutualists.</title>
        <authorList>
            <person name="Martino E."/>
            <person name="Morin E."/>
            <person name="Grelet G.A."/>
            <person name="Kuo A."/>
            <person name="Kohler A."/>
            <person name="Daghino S."/>
            <person name="Barry K.W."/>
            <person name="Cichocki N."/>
            <person name="Clum A."/>
            <person name="Dockter R.B."/>
            <person name="Hainaut M."/>
            <person name="Kuo R.C."/>
            <person name="LaButti K."/>
            <person name="Lindahl B.D."/>
            <person name="Lindquist E.A."/>
            <person name="Lipzen A."/>
            <person name="Khouja H.R."/>
            <person name="Magnuson J."/>
            <person name="Murat C."/>
            <person name="Ohm R.A."/>
            <person name="Singer S.W."/>
            <person name="Spatafora J.W."/>
            <person name="Wang M."/>
            <person name="Veneault-Fourrey C."/>
            <person name="Henrissat B."/>
            <person name="Grigoriev I.V."/>
            <person name="Martin F.M."/>
            <person name="Perotto S."/>
        </authorList>
    </citation>
    <scope>NUCLEOTIDE SEQUENCE [LARGE SCALE GENOMIC DNA]</scope>
    <source>
        <strain evidence="10 11">ATCC 22711</strain>
    </source>
</reference>
<feature type="compositionally biased region" description="Acidic residues" evidence="7">
    <location>
        <begin position="181"/>
        <end position="190"/>
    </location>
</feature>
<organism evidence="10 11">
    <name type="scientific">Amorphotheca resinae ATCC 22711</name>
    <dbReference type="NCBI Taxonomy" id="857342"/>
    <lineage>
        <taxon>Eukaryota</taxon>
        <taxon>Fungi</taxon>
        <taxon>Dikarya</taxon>
        <taxon>Ascomycota</taxon>
        <taxon>Pezizomycotina</taxon>
        <taxon>Leotiomycetes</taxon>
        <taxon>Helotiales</taxon>
        <taxon>Amorphothecaceae</taxon>
        <taxon>Amorphotheca</taxon>
    </lineage>
</organism>
<keyword evidence="5 8" id="KW-1133">Transmembrane helix</keyword>
<dbReference type="InterPro" id="IPR044880">
    <property type="entry name" value="NCX_ion-bd_dom_sf"/>
</dbReference>
<evidence type="ECO:0000259" key="9">
    <source>
        <dbReference type="Pfam" id="PF01699"/>
    </source>
</evidence>
<dbReference type="RefSeq" id="XP_024724971.1">
    <property type="nucleotide sequence ID" value="XM_024862171.1"/>
</dbReference>
<evidence type="ECO:0000256" key="6">
    <source>
        <dbReference type="ARBA" id="ARBA00023136"/>
    </source>
</evidence>
<gene>
    <name evidence="10" type="ORF">M430DRAFT_130993</name>
</gene>
<dbReference type="GO" id="GO:0005262">
    <property type="term" value="F:calcium channel activity"/>
    <property type="evidence" value="ECO:0007669"/>
    <property type="project" value="TreeGrafter"/>
</dbReference>
<dbReference type="GO" id="GO:0008273">
    <property type="term" value="F:calcium, potassium:sodium antiporter activity"/>
    <property type="evidence" value="ECO:0007669"/>
    <property type="project" value="TreeGrafter"/>
</dbReference>
<dbReference type="Proteomes" id="UP000241818">
    <property type="component" value="Unassembled WGS sequence"/>
</dbReference>
<feature type="region of interest" description="Disordered" evidence="7">
    <location>
        <begin position="161"/>
        <end position="218"/>
    </location>
</feature>
<dbReference type="InParanoid" id="A0A2T3BDH8"/>
<dbReference type="Pfam" id="PF01699">
    <property type="entry name" value="Na_Ca_ex"/>
    <property type="match status" value="2"/>
</dbReference>
<proteinExistence type="inferred from homology"/>
<dbReference type="FunFam" id="1.20.1420.30:FF:000039">
    <property type="entry name" value="WGS project CABT00000000 data, contig 2.3"/>
    <property type="match status" value="1"/>
</dbReference>
<dbReference type="PANTHER" id="PTHR10846">
    <property type="entry name" value="SODIUM/POTASSIUM/CALCIUM EXCHANGER"/>
    <property type="match status" value="1"/>
</dbReference>
<feature type="transmembrane region" description="Helical" evidence="8">
    <location>
        <begin position="77"/>
        <end position="96"/>
    </location>
</feature>
<evidence type="ECO:0000256" key="7">
    <source>
        <dbReference type="SAM" id="MobiDB-lite"/>
    </source>
</evidence>
<sequence length="368" mass="39132">MIDYDNVCFNIAAFVAGLFVLEFGADKFVDHTAKVAARLRIPPTLIALLTAGAEWEELVVVVAAISQRRSPLAAGNILGSSISNILGAFSLGLISAPSTVIFDRSSQIYTAALLALTTLFVVIATFVKPLGRAGGGILVATFTAYISSIAWAIYKGVVKPPEDSDSDSDSDSNSSDHDGAEGEEEEEEEVKDMFDAADLKPTPDSALQTETQHRRRPRSTTYHVVHLILGFLALSLSGYVLSHSISTLAETFSLAGSVLGITLLSLATTLPEKLVAVFSGARQQPGIMVANTAGSNIFLVTLCAGVLFLAADLDALAGSLTPFELLSMWAASLLLFVIVMVGGRSWMGWASFALYLAFIICEFTANRR</sequence>
<feature type="transmembrane region" description="Helical" evidence="8">
    <location>
        <begin position="7"/>
        <end position="25"/>
    </location>
</feature>
<dbReference type="STRING" id="857342.A0A2T3BDH8"/>
<dbReference type="PANTHER" id="PTHR10846:SF8">
    <property type="entry name" value="INNER MEMBRANE PROTEIN YRBG"/>
    <property type="match status" value="1"/>
</dbReference>
<feature type="transmembrane region" description="Helical" evidence="8">
    <location>
        <begin position="222"/>
        <end position="241"/>
    </location>
</feature>
<accession>A0A2T3BDH8</accession>
<dbReference type="GO" id="GO:0006874">
    <property type="term" value="P:intracellular calcium ion homeostasis"/>
    <property type="evidence" value="ECO:0007669"/>
    <property type="project" value="TreeGrafter"/>
</dbReference>
<keyword evidence="3" id="KW-0050">Antiport</keyword>
<comment type="similarity">
    <text evidence="2">Belongs to the Ca(2+):cation antiporter (CaCA) (TC 2.A.19) family. SLC24A subfamily.</text>
</comment>
<dbReference type="OrthoDB" id="2127281at2759"/>